<feature type="chain" id="PRO_5041544482" description="D-galactose/methyl-galactoside binding periplasmic protein MglB" evidence="10">
    <location>
        <begin position="22"/>
        <end position="346"/>
    </location>
</feature>
<dbReference type="PANTHER" id="PTHR30036">
    <property type="entry name" value="D-XYLOSE-BINDING PERIPLASMIC PROTEIN"/>
    <property type="match status" value="1"/>
</dbReference>
<comment type="subunit">
    <text evidence="8">The ABC transporter complex is composed of one ATP-binding protein (MglA), two transmembrane proteins (MglC) and a solute-binding protein (MglB).</text>
</comment>
<dbReference type="RefSeq" id="WP_005609021.1">
    <property type="nucleotide sequence ID" value="NZ_CABKOA010000040.1"/>
</dbReference>
<dbReference type="GO" id="GO:0030288">
    <property type="term" value="C:outer membrane-bounded periplasmic space"/>
    <property type="evidence" value="ECO:0007669"/>
    <property type="project" value="TreeGrafter"/>
</dbReference>
<evidence type="ECO:0000256" key="8">
    <source>
        <dbReference type="ARBA" id="ARBA00034323"/>
    </source>
</evidence>
<dbReference type="PANTHER" id="PTHR30036:SF2">
    <property type="entry name" value="D-GALACTOSE_METHYL-GALACTOSIDE BINDING PERIPLASMIC PROTEIN MGLB"/>
    <property type="match status" value="1"/>
</dbReference>
<dbReference type="InterPro" id="IPR025997">
    <property type="entry name" value="SBP_2_dom"/>
</dbReference>
<evidence type="ECO:0000256" key="9">
    <source>
        <dbReference type="ARBA" id="ARBA00034344"/>
    </source>
</evidence>
<dbReference type="SUPFAM" id="SSF53822">
    <property type="entry name" value="Periplasmic binding protein-like I"/>
    <property type="match status" value="1"/>
</dbReference>
<keyword evidence="7" id="KW-0106">Calcium</keyword>
<keyword evidence="4" id="KW-0479">Metal-binding</keyword>
<comment type="subcellular location">
    <subcellularLocation>
        <location evidence="1">Cell envelope</location>
    </subcellularLocation>
</comment>
<dbReference type="Gene3D" id="3.40.50.2300">
    <property type="match status" value="2"/>
</dbReference>
<evidence type="ECO:0000256" key="4">
    <source>
        <dbReference type="ARBA" id="ARBA00022723"/>
    </source>
</evidence>
<dbReference type="EMBL" id="QRMI01000010">
    <property type="protein sequence ID" value="RHJ62352.1"/>
    <property type="molecule type" value="Genomic_DNA"/>
</dbReference>
<dbReference type="Proteomes" id="UP000284902">
    <property type="component" value="Unassembled WGS sequence"/>
</dbReference>
<evidence type="ECO:0000313" key="14">
    <source>
        <dbReference type="EMBL" id="RHJ62352.1"/>
    </source>
</evidence>
<proteinExistence type="predicted"/>
<evidence type="ECO:0000256" key="10">
    <source>
        <dbReference type="SAM" id="SignalP"/>
    </source>
</evidence>
<feature type="domain" description="Periplasmic binding protein" evidence="11">
    <location>
        <begin position="38"/>
        <end position="315"/>
    </location>
</feature>
<evidence type="ECO:0000313" key="17">
    <source>
        <dbReference type="Proteomes" id="UP000285832"/>
    </source>
</evidence>
<dbReference type="GO" id="GO:0046872">
    <property type="term" value="F:metal ion binding"/>
    <property type="evidence" value="ECO:0007669"/>
    <property type="project" value="UniProtKB-KW"/>
</dbReference>
<dbReference type="Pfam" id="PF13407">
    <property type="entry name" value="Peripla_BP_4"/>
    <property type="match status" value="1"/>
</dbReference>
<accession>A0A3E4LY86</accession>
<dbReference type="Proteomes" id="UP000285832">
    <property type="component" value="Unassembled WGS sequence"/>
</dbReference>
<dbReference type="InterPro" id="IPR050555">
    <property type="entry name" value="Bact_Solute-Bind_Prot2"/>
</dbReference>
<evidence type="ECO:0000313" key="13">
    <source>
        <dbReference type="EMBL" id="RHF59773.1"/>
    </source>
</evidence>
<evidence type="ECO:0000256" key="5">
    <source>
        <dbReference type="ARBA" id="ARBA00022729"/>
    </source>
</evidence>
<evidence type="ECO:0000256" key="3">
    <source>
        <dbReference type="ARBA" id="ARBA00022597"/>
    </source>
</evidence>
<evidence type="ECO:0000256" key="7">
    <source>
        <dbReference type="ARBA" id="ARBA00022837"/>
    </source>
</evidence>
<evidence type="ECO:0000256" key="6">
    <source>
        <dbReference type="ARBA" id="ARBA00022764"/>
    </source>
</evidence>
<dbReference type="EMBL" id="QRHG01000020">
    <property type="protein sequence ID" value="RHF59773.1"/>
    <property type="molecule type" value="Genomic_DNA"/>
</dbReference>
<comment type="caution">
    <text evidence="12">The sequence shown here is derived from an EMBL/GenBank/DDBJ whole genome shotgun (WGS) entry which is preliminary data.</text>
</comment>
<dbReference type="InterPro" id="IPR044085">
    <property type="entry name" value="MglB-like_PBP1"/>
</dbReference>
<evidence type="ECO:0000313" key="15">
    <source>
        <dbReference type="Proteomes" id="UP000260793"/>
    </source>
</evidence>
<feature type="signal peptide" evidence="10">
    <location>
        <begin position="1"/>
        <end position="21"/>
    </location>
</feature>
<keyword evidence="6" id="KW-0574">Periplasm</keyword>
<keyword evidence="2" id="KW-0813">Transport</keyword>
<dbReference type="CDD" id="cd01539">
    <property type="entry name" value="PBP1_GGBP"/>
    <property type="match status" value="1"/>
</dbReference>
<evidence type="ECO:0000256" key="1">
    <source>
        <dbReference type="ARBA" id="ARBA00004196"/>
    </source>
</evidence>
<organism evidence="12 15">
    <name type="scientific">[Ruminococcus] lactaris</name>
    <dbReference type="NCBI Taxonomy" id="46228"/>
    <lineage>
        <taxon>Bacteria</taxon>
        <taxon>Bacillati</taxon>
        <taxon>Bacillota</taxon>
        <taxon>Clostridia</taxon>
        <taxon>Lachnospirales</taxon>
        <taxon>Lachnospiraceae</taxon>
        <taxon>Mediterraneibacter</taxon>
    </lineage>
</organism>
<gene>
    <name evidence="14" type="ORF">DW116_05325</name>
    <name evidence="13" type="ORF">DW672_08605</name>
    <name evidence="12" type="ORF">DXD17_01625</name>
</gene>
<dbReference type="AlphaFoldDB" id="A0A3E4LY86"/>
<keyword evidence="5 10" id="KW-0732">Signal</keyword>
<evidence type="ECO:0000313" key="12">
    <source>
        <dbReference type="EMBL" id="RGK42423.1"/>
    </source>
</evidence>
<evidence type="ECO:0000313" key="16">
    <source>
        <dbReference type="Proteomes" id="UP000284902"/>
    </source>
</evidence>
<dbReference type="EMBL" id="QSQN01000003">
    <property type="protein sequence ID" value="RGK42423.1"/>
    <property type="molecule type" value="Genomic_DNA"/>
</dbReference>
<dbReference type="GO" id="GO:0030246">
    <property type="term" value="F:carbohydrate binding"/>
    <property type="evidence" value="ECO:0007669"/>
    <property type="project" value="InterPro"/>
</dbReference>
<name>A0A3E4LY86_9FIRM</name>
<evidence type="ECO:0000259" key="11">
    <source>
        <dbReference type="Pfam" id="PF13407"/>
    </source>
</evidence>
<reference evidence="15 16" key="1">
    <citation type="submission" date="2018-08" db="EMBL/GenBank/DDBJ databases">
        <title>A genome reference for cultivated species of the human gut microbiota.</title>
        <authorList>
            <person name="Zou Y."/>
            <person name="Xue W."/>
            <person name="Luo G."/>
        </authorList>
    </citation>
    <scope>NUCLEOTIDE SEQUENCE [LARGE SCALE GENOMIC DNA]</scope>
    <source>
        <strain evidence="14 17">AM09-9</strain>
        <strain evidence="13 16">AM25-1LB</strain>
        <strain evidence="12 15">TF11-7</strain>
    </source>
</reference>
<dbReference type="InterPro" id="IPR028082">
    <property type="entry name" value="Peripla_BP_I"/>
</dbReference>
<keyword evidence="3" id="KW-0762">Sugar transport</keyword>
<sequence>MSRKKRRKAMIFLTVSVLALSFPGCGKKENTSDRTLRVGIVTYTQDDPFINTMTEQIREDLKLKESKDMKILVSVKNGDNDQRDQDELVEEMIAAGCDVLCVNLVDRTAPSDIIKAARQEKIPVIFFNREPVKEDLMQWDQLYYVGCDAKQSGEMQGEIAADYLKAHPGADKNQDGKIQYVLLEGEAGHQDAISRTDCSVKTLIENGIELEKLSYQFADWNRGQAENRMSQLIDHYGTEIELVISNNDEMALGAVEAYKNAGYSQEQRPVIFGIDGLEDALEAVKEGTMQGTVYNDNVDQAGEIARLAVDLFKGNDISKHKLKDGRYYMSLYQKVETGNVDEFLEK</sequence>
<dbReference type="Proteomes" id="UP000260793">
    <property type="component" value="Unassembled WGS sequence"/>
</dbReference>
<protein>
    <recommendedName>
        <fullName evidence="9">D-galactose/methyl-galactoside binding periplasmic protein MglB</fullName>
    </recommendedName>
</protein>
<evidence type="ECO:0000256" key="2">
    <source>
        <dbReference type="ARBA" id="ARBA00022448"/>
    </source>
</evidence>